<comment type="caution">
    <text evidence="2">The sequence shown here is derived from an EMBL/GenBank/DDBJ whole genome shotgun (WGS) entry which is preliminary data.</text>
</comment>
<gene>
    <name evidence="2" type="ORF">E2C01_102246</name>
</gene>
<evidence type="ECO:0000256" key="1">
    <source>
        <dbReference type="SAM" id="MobiDB-lite"/>
    </source>
</evidence>
<protein>
    <submittedName>
        <fullName evidence="2">Uncharacterized protein</fullName>
    </submittedName>
</protein>
<evidence type="ECO:0000313" key="3">
    <source>
        <dbReference type="Proteomes" id="UP000324222"/>
    </source>
</evidence>
<feature type="compositionally biased region" description="Basic and acidic residues" evidence="1">
    <location>
        <begin position="12"/>
        <end position="26"/>
    </location>
</feature>
<sequence length="62" mass="7009">MFACTLPVFPDPESKAKPPYAHHDQDPNPAHQLTSRPVSTCQHLLQFLLYPAAARMKYIKCS</sequence>
<dbReference type="EMBL" id="VSRR010151184">
    <property type="protein sequence ID" value="MPD06432.1"/>
    <property type="molecule type" value="Genomic_DNA"/>
</dbReference>
<evidence type="ECO:0000313" key="2">
    <source>
        <dbReference type="EMBL" id="MPD06432.1"/>
    </source>
</evidence>
<reference evidence="2 3" key="1">
    <citation type="submission" date="2019-05" db="EMBL/GenBank/DDBJ databases">
        <title>Another draft genome of Portunus trituberculatus and its Hox gene families provides insights of decapod evolution.</title>
        <authorList>
            <person name="Jeong J.-H."/>
            <person name="Song I."/>
            <person name="Kim S."/>
            <person name="Choi T."/>
            <person name="Kim D."/>
            <person name="Ryu S."/>
            <person name="Kim W."/>
        </authorList>
    </citation>
    <scope>NUCLEOTIDE SEQUENCE [LARGE SCALE GENOMIC DNA]</scope>
    <source>
        <tissue evidence="2">Muscle</tissue>
    </source>
</reference>
<feature type="region of interest" description="Disordered" evidence="1">
    <location>
        <begin position="1"/>
        <end position="35"/>
    </location>
</feature>
<dbReference type="AlphaFoldDB" id="A0A5B7K7N2"/>
<proteinExistence type="predicted"/>
<keyword evidence="3" id="KW-1185">Reference proteome</keyword>
<organism evidence="2 3">
    <name type="scientific">Portunus trituberculatus</name>
    <name type="common">Swimming crab</name>
    <name type="synonym">Neptunus trituberculatus</name>
    <dbReference type="NCBI Taxonomy" id="210409"/>
    <lineage>
        <taxon>Eukaryota</taxon>
        <taxon>Metazoa</taxon>
        <taxon>Ecdysozoa</taxon>
        <taxon>Arthropoda</taxon>
        <taxon>Crustacea</taxon>
        <taxon>Multicrustacea</taxon>
        <taxon>Malacostraca</taxon>
        <taxon>Eumalacostraca</taxon>
        <taxon>Eucarida</taxon>
        <taxon>Decapoda</taxon>
        <taxon>Pleocyemata</taxon>
        <taxon>Brachyura</taxon>
        <taxon>Eubrachyura</taxon>
        <taxon>Portunoidea</taxon>
        <taxon>Portunidae</taxon>
        <taxon>Portuninae</taxon>
        <taxon>Portunus</taxon>
    </lineage>
</organism>
<dbReference type="Proteomes" id="UP000324222">
    <property type="component" value="Unassembled WGS sequence"/>
</dbReference>
<name>A0A5B7K7N2_PORTR</name>
<accession>A0A5B7K7N2</accession>